<sequence>MNGSKRKDDKELYLTYSIVVRHADKEMGIEEEIVTKKMPKFIDGGPKDFLEDVRMEDEFWHALHAASMVV</sequence>
<dbReference type="Proteomes" id="UP000435112">
    <property type="component" value="Unassembled WGS sequence"/>
</dbReference>
<organism evidence="1 2">
    <name type="scientific">Phytophthora rubi</name>
    <dbReference type="NCBI Taxonomy" id="129364"/>
    <lineage>
        <taxon>Eukaryota</taxon>
        <taxon>Sar</taxon>
        <taxon>Stramenopiles</taxon>
        <taxon>Oomycota</taxon>
        <taxon>Peronosporomycetes</taxon>
        <taxon>Peronosporales</taxon>
        <taxon>Peronosporaceae</taxon>
        <taxon>Phytophthora</taxon>
    </lineage>
</organism>
<accession>A0A6A3MW75</accession>
<comment type="caution">
    <text evidence="1">The sequence shown here is derived from an EMBL/GenBank/DDBJ whole genome shotgun (WGS) entry which is preliminary data.</text>
</comment>
<name>A0A6A3MW75_9STRA</name>
<dbReference type="EMBL" id="QXFU01000347">
    <property type="protein sequence ID" value="KAE9035948.1"/>
    <property type="molecule type" value="Genomic_DNA"/>
</dbReference>
<evidence type="ECO:0000313" key="1">
    <source>
        <dbReference type="EMBL" id="KAE9035948.1"/>
    </source>
</evidence>
<gene>
    <name evidence="1" type="ORF">PR002_g7316</name>
</gene>
<protein>
    <submittedName>
        <fullName evidence="1">Uncharacterized protein</fullName>
    </submittedName>
</protein>
<reference evidence="1 2" key="1">
    <citation type="submission" date="2018-09" db="EMBL/GenBank/DDBJ databases">
        <title>Genomic investigation of the strawberry pathogen Phytophthora fragariae indicates pathogenicity is determined by transcriptional variation in three key races.</title>
        <authorList>
            <person name="Adams T.M."/>
            <person name="Armitage A.D."/>
            <person name="Sobczyk M.K."/>
            <person name="Bates H.J."/>
            <person name="Dunwell J.M."/>
            <person name="Nellist C.F."/>
            <person name="Harrison R.J."/>
        </authorList>
    </citation>
    <scope>NUCLEOTIDE SEQUENCE [LARGE SCALE GENOMIC DNA]</scope>
    <source>
        <strain evidence="1 2">SCRP324</strain>
    </source>
</reference>
<evidence type="ECO:0000313" key="2">
    <source>
        <dbReference type="Proteomes" id="UP000435112"/>
    </source>
</evidence>
<dbReference type="AlphaFoldDB" id="A0A6A3MW75"/>
<dbReference type="OrthoDB" id="129735at2759"/>
<proteinExistence type="predicted"/>